<protein>
    <recommendedName>
        <fullName evidence="3">Reverse transcriptase/retrotransposon-derived protein RNase H-like domain-containing protein</fullName>
    </recommendedName>
</protein>
<evidence type="ECO:0008006" key="3">
    <source>
        <dbReference type="Google" id="ProtNLM"/>
    </source>
</evidence>
<organism evidence="1 2">
    <name type="scientific">Trichinella papuae</name>
    <dbReference type="NCBI Taxonomy" id="268474"/>
    <lineage>
        <taxon>Eukaryota</taxon>
        <taxon>Metazoa</taxon>
        <taxon>Ecdysozoa</taxon>
        <taxon>Nematoda</taxon>
        <taxon>Enoplea</taxon>
        <taxon>Dorylaimia</taxon>
        <taxon>Trichinellida</taxon>
        <taxon>Trichinellidae</taxon>
        <taxon>Trichinella</taxon>
    </lineage>
</organism>
<gene>
    <name evidence="1" type="ORF">T10_10023</name>
</gene>
<evidence type="ECO:0000313" key="1">
    <source>
        <dbReference type="EMBL" id="KRZ70913.1"/>
    </source>
</evidence>
<dbReference type="Proteomes" id="UP000054843">
    <property type="component" value="Unassembled WGS sequence"/>
</dbReference>
<name>A0A0V1MG76_9BILA</name>
<dbReference type="EMBL" id="JYDO01000105">
    <property type="protein sequence ID" value="KRZ70913.1"/>
    <property type="molecule type" value="Genomic_DNA"/>
</dbReference>
<reference evidence="1 2" key="1">
    <citation type="submission" date="2015-01" db="EMBL/GenBank/DDBJ databases">
        <title>Evolution of Trichinella species and genotypes.</title>
        <authorList>
            <person name="Korhonen P.K."/>
            <person name="Edoardo P."/>
            <person name="Giuseppe L.R."/>
            <person name="Gasser R.B."/>
        </authorList>
    </citation>
    <scope>NUCLEOTIDE SEQUENCE [LARGE SCALE GENOMIC DNA]</scope>
    <source>
        <strain evidence="1">ISS1980</strain>
    </source>
</reference>
<keyword evidence="2" id="KW-1185">Reference proteome</keyword>
<comment type="caution">
    <text evidence="1">The sequence shown here is derived from an EMBL/GenBank/DDBJ whole genome shotgun (WGS) entry which is preliminary data.</text>
</comment>
<dbReference type="AlphaFoldDB" id="A0A0V1MG76"/>
<evidence type="ECO:0000313" key="2">
    <source>
        <dbReference type="Proteomes" id="UP000054843"/>
    </source>
</evidence>
<accession>A0A0V1MG76</accession>
<sequence length="74" mass="8296">MKRHSGQAFIEQPLTLTCDASFQGVRCVLAHKSHRPAESLRNTAIFSQDVRKIKWTSGQKRKSLTGLNALHGSY</sequence>
<proteinExistence type="predicted"/>